<dbReference type="HOGENOM" id="CLU_2886917_0_0_1"/>
<name>U9TVS1_RHIID</name>
<organism evidence="1">
    <name type="scientific">Rhizophagus irregularis (strain DAOM 181602 / DAOM 197198 / MUCL 43194)</name>
    <name type="common">Arbuscular mycorrhizal fungus</name>
    <name type="synonym">Glomus intraradices</name>
    <dbReference type="NCBI Taxonomy" id="747089"/>
    <lineage>
        <taxon>Eukaryota</taxon>
        <taxon>Fungi</taxon>
        <taxon>Fungi incertae sedis</taxon>
        <taxon>Mucoromycota</taxon>
        <taxon>Glomeromycotina</taxon>
        <taxon>Glomeromycetes</taxon>
        <taxon>Glomerales</taxon>
        <taxon>Glomeraceae</taxon>
        <taxon>Rhizophagus</taxon>
    </lineage>
</organism>
<evidence type="ECO:0000313" key="1">
    <source>
        <dbReference type="EMBL" id="ESA10438.1"/>
    </source>
</evidence>
<sequence>MSNMVNCWSDNRKLFLQNVTFQLEQFVESDFLKTLFDKNLQQPVNKPTILSLKFCCLYLYSIW</sequence>
<proteinExistence type="predicted"/>
<reference evidence="1" key="1">
    <citation type="submission" date="2013-07" db="EMBL/GenBank/DDBJ databases">
        <title>The genome of an arbuscular mycorrhizal fungus provides insights into the evolution of the oldest plant symbiosis.</title>
        <authorList>
            <consortium name="DOE Joint Genome Institute"/>
            <person name="Tisserant E."/>
            <person name="Malbreil M."/>
            <person name="Kuo A."/>
            <person name="Kohler A."/>
            <person name="Symeonidi A."/>
            <person name="Balestrini R."/>
            <person name="Charron P."/>
            <person name="Duensing N."/>
            <person name="Frei-dit-Frey N."/>
            <person name="Gianinazzi-Pearson V."/>
            <person name="Gilbert B."/>
            <person name="Handa Y."/>
            <person name="Hijri M."/>
            <person name="Kaul R."/>
            <person name="Kawaguchi M."/>
            <person name="Krajinski F."/>
            <person name="Lammers P."/>
            <person name="Lapierre D."/>
            <person name="Masclaux F.G."/>
            <person name="Murat C."/>
            <person name="Morin E."/>
            <person name="Ndikumana S."/>
            <person name="Pagni M."/>
            <person name="Petitpierre D."/>
            <person name="Requena N."/>
            <person name="Rosikiewicz P."/>
            <person name="Riley R."/>
            <person name="Saito K."/>
            <person name="San Clemente H."/>
            <person name="Shapiro H."/>
            <person name="van Tuinen D."/>
            <person name="Becard G."/>
            <person name="Bonfante P."/>
            <person name="Paszkowski U."/>
            <person name="Shachar-Hill Y."/>
            <person name="Young J.P."/>
            <person name="Sanders I.R."/>
            <person name="Henrissat B."/>
            <person name="Rensing S.A."/>
            <person name="Grigoriev I.V."/>
            <person name="Corradi N."/>
            <person name="Roux C."/>
            <person name="Martin F."/>
        </authorList>
    </citation>
    <scope>NUCLEOTIDE SEQUENCE</scope>
    <source>
        <strain evidence="1">DAOM 197198</strain>
    </source>
</reference>
<protein>
    <submittedName>
        <fullName evidence="1">Uncharacterized protein</fullName>
    </submittedName>
</protein>
<dbReference type="AlphaFoldDB" id="U9TVS1"/>
<accession>U9TVS1</accession>
<dbReference type="EMBL" id="KI287105">
    <property type="protein sequence ID" value="ESA10438.1"/>
    <property type="molecule type" value="Genomic_DNA"/>
</dbReference>
<gene>
    <name evidence="1" type="ORF">GLOINDRAFT_29448</name>
</gene>